<dbReference type="RefSeq" id="WP_242757804.1">
    <property type="nucleotide sequence ID" value="NZ_CP093846.1"/>
</dbReference>
<evidence type="ECO:0000256" key="6">
    <source>
        <dbReference type="SAM" id="Phobius"/>
    </source>
</evidence>
<dbReference type="InterPro" id="IPR011701">
    <property type="entry name" value="MFS"/>
</dbReference>
<evidence type="ECO:0000313" key="8">
    <source>
        <dbReference type="EMBL" id="UNT01306.1"/>
    </source>
</evidence>
<feature type="transmembrane region" description="Helical" evidence="6">
    <location>
        <begin position="47"/>
        <end position="64"/>
    </location>
</feature>
<evidence type="ECO:0000256" key="2">
    <source>
        <dbReference type="ARBA" id="ARBA00022448"/>
    </source>
</evidence>
<evidence type="ECO:0000259" key="7">
    <source>
        <dbReference type="PROSITE" id="PS50850"/>
    </source>
</evidence>
<evidence type="ECO:0000313" key="9">
    <source>
        <dbReference type="Proteomes" id="UP001202244"/>
    </source>
</evidence>
<sequence>MHGGGFGARLMTPLLLGSLLNPVNSTMIATALVVIGRGFGVGSADTAWLVASLYLASAVAQPAMGKLADALGPRRVFLAGLVIVTAAGAVGAAAPAFGWLIVSRVLLGVGTSAAYPCAMALLRTEAVRLGTHVPRPVLARLSLAGLGSAAVGPVLGGLLAATAGWRAIFAVNIPVALAGLGLALLWLPRDPPRAARAPGRPRTGIDALGVLLFAGVLTTVMLFLMELGHPRWPLLAPFALLACAFVWWQLRTPAPFLDLRVLARHRALVLTYLRHGLTYLVIYCVMYGYAQWLEESHGFSSFDSGLIMLPMSLAAAVCALLGARTKDLRGPLVLAAVLLLAGAGTLALAHGSTPLAALLLASVLCGLPQGLAGTSNQAAVARQAPADGVGAAAGLQRTSQYLGALTASSLIALFYGQRADDAGLHLIAVTAGVLSVVVLALTVTDRALRGRS</sequence>
<dbReference type="PANTHER" id="PTHR23501">
    <property type="entry name" value="MAJOR FACILITATOR SUPERFAMILY"/>
    <property type="match status" value="1"/>
</dbReference>
<reference evidence="8 9" key="1">
    <citation type="journal article" date="2023" name="Microbiol. Spectr.">
        <title>Synergy between Genome Mining, Metabolomics, and Bioinformatics Uncovers Antibacterial Chlorinated Carbazole Alkaloids and Their Biosynthetic Gene Cluster from Streptomyces tubbatahanensis sp. nov., a Novel Actinomycete Isolated from Sulu Sea, Philippines.</title>
        <authorList>
            <person name="Tenebro C.P."/>
            <person name="Trono D.J.V.L."/>
            <person name="Balida L.A.P."/>
            <person name="Bayog L.K.A."/>
            <person name="Bruna J.R."/>
            <person name="Sabido E.M."/>
            <person name="Caspe D.P.C."/>
            <person name="de Los Santos E.L.C."/>
            <person name="Saludes J.P."/>
            <person name="Dalisay D.S."/>
        </authorList>
    </citation>
    <scope>NUCLEOTIDE SEQUENCE [LARGE SCALE GENOMIC DNA]</scope>
    <source>
        <strain evidence="8 9">DSD3025</strain>
    </source>
</reference>
<keyword evidence="3 6" id="KW-0812">Transmembrane</keyword>
<evidence type="ECO:0000256" key="5">
    <source>
        <dbReference type="ARBA" id="ARBA00023136"/>
    </source>
</evidence>
<proteinExistence type="predicted"/>
<keyword evidence="4 6" id="KW-1133">Transmembrane helix</keyword>
<dbReference type="PROSITE" id="PS50850">
    <property type="entry name" value="MFS"/>
    <property type="match status" value="1"/>
</dbReference>
<feature type="transmembrane region" description="Helical" evidence="6">
    <location>
        <begin position="231"/>
        <end position="250"/>
    </location>
</feature>
<feature type="transmembrane region" description="Helical" evidence="6">
    <location>
        <begin position="330"/>
        <end position="349"/>
    </location>
</feature>
<feature type="transmembrane region" description="Helical" evidence="6">
    <location>
        <begin position="207"/>
        <end position="225"/>
    </location>
</feature>
<evidence type="ECO:0000256" key="1">
    <source>
        <dbReference type="ARBA" id="ARBA00004429"/>
    </source>
</evidence>
<feature type="transmembrane region" description="Helical" evidence="6">
    <location>
        <begin position="167"/>
        <end position="187"/>
    </location>
</feature>
<keyword evidence="2" id="KW-0813">Transport</keyword>
<feature type="transmembrane region" description="Helical" evidence="6">
    <location>
        <begin position="76"/>
        <end position="99"/>
    </location>
</feature>
<dbReference type="InterPro" id="IPR036259">
    <property type="entry name" value="MFS_trans_sf"/>
</dbReference>
<dbReference type="Proteomes" id="UP001202244">
    <property type="component" value="Chromosome"/>
</dbReference>
<comment type="subcellular location">
    <subcellularLocation>
        <location evidence="1">Cell inner membrane</location>
        <topology evidence="1">Multi-pass membrane protein</topology>
    </subcellularLocation>
</comment>
<dbReference type="Gene3D" id="1.20.1720.10">
    <property type="entry name" value="Multidrug resistance protein D"/>
    <property type="match status" value="1"/>
</dbReference>
<feature type="transmembrane region" description="Helical" evidence="6">
    <location>
        <begin position="304"/>
        <end position="323"/>
    </location>
</feature>
<feature type="transmembrane region" description="Helical" evidence="6">
    <location>
        <begin position="12"/>
        <end position="35"/>
    </location>
</feature>
<feature type="transmembrane region" description="Helical" evidence="6">
    <location>
        <begin position="423"/>
        <end position="443"/>
    </location>
</feature>
<dbReference type="PANTHER" id="PTHR23501:SF191">
    <property type="entry name" value="VACUOLAR BASIC AMINO ACID TRANSPORTER 4"/>
    <property type="match status" value="1"/>
</dbReference>
<dbReference type="SUPFAM" id="SSF103473">
    <property type="entry name" value="MFS general substrate transporter"/>
    <property type="match status" value="1"/>
</dbReference>
<keyword evidence="5 6" id="KW-0472">Membrane</keyword>
<feature type="domain" description="Major facilitator superfamily (MFS) profile" evidence="7">
    <location>
        <begin position="10"/>
        <end position="447"/>
    </location>
</feature>
<dbReference type="Gene3D" id="1.20.1250.20">
    <property type="entry name" value="MFS general substrate transporter like domains"/>
    <property type="match status" value="1"/>
</dbReference>
<organism evidence="8 9">
    <name type="scientific">Streptomyces tubbatahanensis</name>
    <dbReference type="NCBI Taxonomy" id="2923272"/>
    <lineage>
        <taxon>Bacteria</taxon>
        <taxon>Bacillati</taxon>
        <taxon>Actinomycetota</taxon>
        <taxon>Actinomycetes</taxon>
        <taxon>Kitasatosporales</taxon>
        <taxon>Streptomycetaceae</taxon>
        <taxon>Streptomyces</taxon>
    </lineage>
</organism>
<feature type="transmembrane region" description="Helical" evidence="6">
    <location>
        <begin position="143"/>
        <end position="161"/>
    </location>
</feature>
<name>A0ABY3Y3Y8_9ACTN</name>
<evidence type="ECO:0000256" key="3">
    <source>
        <dbReference type="ARBA" id="ARBA00022692"/>
    </source>
</evidence>
<dbReference type="EMBL" id="CP093846">
    <property type="protein sequence ID" value="UNT01306.1"/>
    <property type="molecule type" value="Genomic_DNA"/>
</dbReference>
<feature type="transmembrane region" description="Helical" evidence="6">
    <location>
        <begin position="271"/>
        <end position="292"/>
    </location>
</feature>
<evidence type="ECO:0000256" key="4">
    <source>
        <dbReference type="ARBA" id="ARBA00022989"/>
    </source>
</evidence>
<keyword evidence="9" id="KW-1185">Reference proteome</keyword>
<accession>A0ABY3Y3Y8</accession>
<dbReference type="Pfam" id="PF07690">
    <property type="entry name" value="MFS_1"/>
    <property type="match status" value="1"/>
</dbReference>
<protein>
    <submittedName>
        <fullName evidence="8">MFS transporter</fullName>
    </submittedName>
</protein>
<gene>
    <name evidence="8" type="ORF">MMF93_27180</name>
</gene>
<dbReference type="InterPro" id="IPR020846">
    <property type="entry name" value="MFS_dom"/>
</dbReference>